<dbReference type="PANTHER" id="PTHR43861">
    <property type="entry name" value="TRANS-ACONITATE 2-METHYLTRANSFERASE-RELATED"/>
    <property type="match status" value="1"/>
</dbReference>
<keyword evidence="6" id="KW-1133">Transmembrane helix</keyword>
<reference evidence="10" key="1">
    <citation type="submission" date="2021-11" db="EMBL/GenBank/DDBJ databases">
        <title>BS-T2-15 a new species belonging to the Comamonadaceae family isolated from the soil of a French oak forest.</title>
        <authorList>
            <person name="Mieszkin S."/>
            <person name="Alain K."/>
        </authorList>
    </citation>
    <scope>NUCLEOTIDE SEQUENCE</scope>
    <source>
        <strain evidence="10">BS-T2-15</strain>
    </source>
</reference>
<dbReference type="RefSeq" id="WP_275680735.1">
    <property type="nucleotide sequence ID" value="NZ_JAJLJH010000001.1"/>
</dbReference>
<keyword evidence="7" id="KW-0472">Membrane</keyword>
<dbReference type="Pfam" id="PF13489">
    <property type="entry name" value="Methyltransf_23"/>
    <property type="match status" value="1"/>
</dbReference>
<name>A0A9X1YNC4_9BURK</name>
<evidence type="ECO:0000313" key="11">
    <source>
        <dbReference type="Proteomes" id="UP001139353"/>
    </source>
</evidence>
<dbReference type="Pfam" id="PF13649">
    <property type="entry name" value="Methyltransf_25"/>
    <property type="match status" value="1"/>
</dbReference>
<dbReference type="CDD" id="cd02440">
    <property type="entry name" value="AdoMet_MTases"/>
    <property type="match status" value="1"/>
</dbReference>
<keyword evidence="11" id="KW-1185">Reference proteome</keyword>
<evidence type="ECO:0000256" key="3">
    <source>
        <dbReference type="ARBA" id="ARBA00022676"/>
    </source>
</evidence>
<dbReference type="AlphaFoldDB" id="A0A9X1YNC4"/>
<keyword evidence="3 10" id="KW-0328">Glycosyltransferase</keyword>
<evidence type="ECO:0000256" key="7">
    <source>
        <dbReference type="ARBA" id="ARBA00023136"/>
    </source>
</evidence>
<dbReference type="InterPro" id="IPR041698">
    <property type="entry name" value="Methyltransf_25"/>
</dbReference>
<evidence type="ECO:0000256" key="5">
    <source>
        <dbReference type="ARBA" id="ARBA00022692"/>
    </source>
</evidence>
<dbReference type="SUPFAM" id="SSF53335">
    <property type="entry name" value="S-adenosyl-L-methionine-dependent methyltransferases"/>
    <property type="match status" value="2"/>
</dbReference>
<dbReference type="GO" id="GO:0016020">
    <property type="term" value="C:membrane"/>
    <property type="evidence" value="ECO:0007669"/>
    <property type="project" value="UniProtKB-SubCell"/>
</dbReference>
<evidence type="ECO:0000256" key="2">
    <source>
        <dbReference type="ARBA" id="ARBA00004308"/>
    </source>
</evidence>
<dbReference type="Gene3D" id="3.90.1480.20">
    <property type="entry name" value="Glycosyl transferase family 29"/>
    <property type="match status" value="1"/>
</dbReference>
<gene>
    <name evidence="10" type="ORF">LPC04_03205</name>
</gene>
<dbReference type="GO" id="GO:0012505">
    <property type="term" value="C:endomembrane system"/>
    <property type="evidence" value="ECO:0007669"/>
    <property type="project" value="UniProtKB-SubCell"/>
</dbReference>
<dbReference type="EC" id="2.4.-.-" evidence="10"/>
<comment type="caution">
    <text evidence="10">The sequence shown here is derived from an EMBL/GenBank/DDBJ whole genome shotgun (WGS) entry which is preliminary data.</text>
</comment>
<accession>A0A9X1YNC4</accession>
<evidence type="ECO:0000313" key="10">
    <source>
        <dbReference type="EMBL" id="MCK9684711.1"/>
    </source>
</evidence>
<dbReference type="Proteomes" id="UP001139353">
    <property type="component" value="Unassembled WGS sequence"/>
</dbReference>
<evidence type="ECO:0000256" key="4">
    <source>
        <dbReference type="ARBA" id="ARBA00022679"/>
    </source>
</evidence>
<sequence>MSQKFSCTEELLQALPQPIAIVGNGIPAGAMGAAIDHHASVIRLNNYQLAGFEAVVGSRTTLRCTSGWSDIEPRGQVGEFSPFTRDSRESAAVADFEQRSGFQLICAATDVHALVPGVPNPSTGLALAALCSHLGLQFSLFGFDGFVSGHYWNPGVKNATTHSGVERDVLLGLPGAVFYGQSYDYASLYNFCHAEHAGYNVNEGLALYRQLGCVIEGESILEFGAGNGDLSAFMQKQGNQVTALEVSKVAFDRIPVRSKINGDCITLAGLTQKFDRFVSVDVLEHLTENDIRVVLREAARLADSILVSVSTRLSGLLGPQGENLHLTVRSVEWWRDLFSEHFDVQLINGLDVGQVMLAGNRRAADAPRPAKAARAADRFDLPAAYVSRAKPVYYADVADDGLTWQPDVYPTAAEIARSLACDTLIDIGCGQARKLSVLHPEFKLIGIDYGGNMEHCRSKFPFGTFLEADFEDIAMLPLPGRVLQNSVVICSDVIEHLVDPRSLMNALRELLRHAPALVLSTPDRERTWGKAHMGPPPNPAHIREWTLAELSALFEREGFTLAAGTHTRSNDGSPDLATIMLVLVNPEHARIRDSAFAAKPAPQPVAQPVAIDAPSATTATATIVVEGLEATTAAAGEQAMANPTWRARLTRARDDREMLRVLAQMSLDLGHPDRAMDLYGALLSTDGADHDALEGVVISQIRCGQHADAARLLESVRGN</sequence>
<dbReference type="Pfam" id="PF00777">
    <property type="entry name" value="Glyco_transf_29"/>
    <property type="match status" value="1"/>
</dbReference>
<keyword evidence="4 10" id="KW-0808">Transferase</keyword>
<evidence type="ECO:0000256" key="1">
    <source>
        <dbReference type="ARBA" id="ARBA00004167"/>
    </source>
</evidence>
<feature type="domain" description="Methyltransferase" evidence="9">
    <location>
        <begin position="220"/>
        <end position="301"/>
    </location>
</feature>
<organism evidence="10 11">
    <name type="scientific">Scleromatobacter humisilvae</name>
    <dbReference type="NCBI Taxonomy" id="2897159"/>
    <lineage>
        <taxon>Bacteria</taxon>
        <taxon>Pseudomonadati</taxon>
        <taxon>Pseudomonadota</taxon>
        <taxon>Betaproteobacteria</taxon>
        <taxon>Burkholderiales</taxon>
        <taxon>Sphaerotilaceae</taxon>
        <taxon>Scleromatobacter</taxon>
    </lineage>
</organism>
<comment type="subcellular location">
    <subcellularLocation>
        <location evidence="2">Endomembrane system</location>
    </subcellularLocation>
    <subcellularLocation>
        <location evidence="1">Membrane</location>
        <topology evidence="1">Single-pass membrane protein</topology>
    </subcellularLocation>
</comment>
<protein>
    <submittedName>
        <fullName evidence="10">Glycosyltransferase family 29 protein</fullName>
        <ecNumber evidence="10">2.4.-.-</ecNumber>
    </submittedName>
</protein>
<evidence type="ECO:0000256" key="6">
    <source>
        <dbReference type="ARBA" id="ARBA00022989"/>
    </source>
</evidence>
<evidence type="ECO:0000259" key="9">
    <source>
        <dbReference type="Pfam" id="PF13649"/>
    </source>
</evidence>
<dbReference type="InterPro" id="IPR001675">
    <property type="entry name" value="Glyco_trans_29"/>
</dbReference>
<dbReference type="InterPro" id="IPR038578">
    <property type="entry name" value="GT29-like_sf"/>
</dbReference>
<dbReference type="GO" id="GO:0008373">
    <property type="term" value="F:sialyltransferase activity"/>
    <property type="evidence" value="ECO:0007669"/>
    <property type="project" value="InterPro"/>
</dbReference>
<keyword evidence="5" id="KW-0812">Transmembrane</keyword>
<proteinExistence type="predicted"/>
<dbReference type="InterPro" id="IPR029063">
    <property type="entry name" value="SAM-dependent_MTases_sf"/>
</dbReference>
<evidence type="ECO:0000256" key="8">
    <source>
        <dbReference type="ARBA" id="ARBA00023180"/>
    </source>
</evidence>
<dbReference type="EMBL" id="JAJLJH010000001">
    <property type="protein sequence ID" value="MCK9684711.1"/>
    <property type="molecule type" value="Genomic_DNA"/>
</dbReference>
<keyword evidence="8" id="KW-0325">Glycoprotein</keyword>
<dbReference type="Gene3D" id="3.40.50.150">
    <property type="entry name" value="Vaccinia Virus protein VP39"/>
    <property type="match status" value="2"/>
</dbReference>